<dbReference type="EMBL" id="BNEA01000015">
    <property type="protein sequence ID" value="GHI56281.1"/>
    <property type="molecule type" value="Genomic_DNA"/>
</dbReference>
<evidence type="ECO:0000313" key="2">
    <source>
        <dbReference type="EMBL" id="GHI56281.1"/>
    </source>
</evidence>
<dbReference type="Proteomes" id="UP000646738">
    <property type="component" value="Unassembled WGS sequence"/>
</dbReference>
<protein>
    <submittedName>
        <fullName evidence="2">Uncharacterized protein</fullName>
    </submittedName>
</protein>
<evidence type="ECO:0000256" key="1">
    <source>
        <dbReference type="SAM" id="MobiDB-lite"/>
    </source>
</evidence>
<evidence type="ECO:0000313" key="3">
    <source>
        <dbReference type="Proteomes" id="UP000646738"/>
    </source>
</evidence>
<reference evidence="3" key="1">
    <citation type="submission" date="2023-07" db="EMBL/GenBank/DDBJ databases">
        <title>Whole genome shotgun sequence of Streptomyces achromogenes subsp. rubradiris NBRC 14000.</title>
        <authorList>
            <person name="Komaki H."/>
            <person name="Tamura T."/>
        </authorList>
    </citation>
    <scope>NUCLEOTIDE SEQUENCE [LARGE SCALE GENOMIC DNA]</scope>
    <source>
        <strain evidence="3">NBRC 14000</strain>
    </source>
</reference>
<gene>
    <name evidence="2" type="ORF">Srubr_61270</name>
</gene>
<feature type="compositionally biased region" description="Polar residues" evidence="1">
    <location>
        <begin position="47"/>
        <end position="60"/>
    </location>
</feature>
<feature type="region of interest" description="Disordered" evidence="1">
    <location>
        <begin position="1"/>
        <end position="60"/>
    </location>
</feature>
<keyword evidence="3" id="KW-1185">Reference proteome</keyword>
<accession>A0ABQ3RKB4</accession>
<proteinExistence type="predicted"/>
<name>A0ABQ3RKB4_STRRR</name>
<organism evidence="2 3">
    <name type="scientific">Streptomyces rubradiris</name>
    <name type="common">Streptomyces achromogenes subsp. rubradiris</name>
    <dbReference type="NCBI Taxonomy" id="285531"/>
    <lineage>
        <taxon>Bacteria</taxon>
        <taxon>Bacillati</taxon>
        <taxon>Actinomycetota</taxon>
        <taxon>Actinomycetes</taxon>
        <taxon>Kitasatosporales</taxon>
        <taxon>Streptomycetaceae</taxon>
        <taxon>Streptomyces</taxon>
    </lineage>
</organism>
<comment type="caution">
    <text evidence="2">The sequence shown here is derived from an EMBL/GenBank/DDBJ whole genome shotgun (WGS) entry which is preliminary data.</text>
</comment>
<sequence>MRDHPGKPGQSRWATPGAGRHQGRARDRPWQGNKAVSREFPAVSGTIRGSRTQEWVTARL</sequence>